<dbReference type="Proteomes" id="UP000537592">
    <property type="component" value="Unassembled WGS sequence"/>
</dbReference>
<evidence type="ECO:0000313" key="8">
    <source>
        <dbReference type="EMBL" id="MBB3810096.1"/>
    </source>
</evidence>
<accession>A0A7W6EHE6</accession>
<evidence type="ECO:0000256" key="4">
    <source>
        <dbReference type="ARBA" id="ARBA00022692"/>
    </source>
</evidence>
<reference evidence="8 9" key="1">
    <citation type="submission" date="2020-08" db="EMBL/GenBank/DDBJ databases">
        <title>Genomic Encyclopedia of Type Strains, Phase IV (KMG-IV): sequencing the most valuable type-strain genomes for metagenomic binning, comparative biology and taxonomic classification.</title>
        <authorList>
            <person name="Goeker M."/>
        </authorList>
    </citation>
    <scope>NUCLEOTIDE SEQUENCE [LARGE SCALE GENOMIC DNA]</scope>
    <source>
        <strain evidence="8 9">DSM 28760</strain>
    </source>
</reference>
<dbReference type="EMBL" id="JACICC010000005">
    <property type="protein sequence ID" value="MBB3810096.1"/>
    <property type="molecule type" value="Genomic_DNA"/>
</dbReference>
<evidence type="ECO:0000256" key="1">
    <source>
        <dbReference type="ARBA" id="ARBA00004651"/>
    </source>
</evidence>
<evidence type="ECO:0000256" key="2">
    <source>
        <dbReference type="ARBA" id="ARBA00010388"/>
    </source>
</evidence>
<evidence type="ECO:0000313" key="9">
    <source>
        <dbReference type="Proteomes" id="UP000537592"/>
    </source>
</evidence>
<evidence type="ECO:0000256" key="3">
    <source>
        <dbReference type="ARBA" id="ARBA00022475"/>
    </source>
</evidence>
<dbReference type="PANTHER" id="PTHR34583">
    <property type="entry name" value="ANTIPORTER SUBUNIT MNHC2-RELATED"/>
    <property type="match status" value="1"/>
</dbReference>
<feature type="transmembrane region" description="Helical" evidence="7">
    <location>
        <begin position="6"/>
        <end position="21"/>
    </location>
</feature>
<dbReference type="Gene3D" id="1.10.287.3510">
    <property type="match status" value="1"/>
</dbReference>
<evidence type="ECO:0000256" key="7">
    <source>
        <dbReference type="SAM" id="Phobius"/>
    </source>
</evidence>
<keyword evidence="4 7" id="KW-0812">Transmembrane</keyword>
<gene>
    <name evidence="8" type="ORF">FHS81_002192</name>
</gene>
<dbReference type="RefSeq" id="WP_183752851.1">
    <property type="nucleotide sequence ID" value="NZ_JACICC010000005.1"/>
</dbReference>
<dbReference type="Pfam" id="PF00420">
    <property type="entry name" value="Oxidored_q2"/>
    <property type="match status" value="1"/>
</dbReference>
<dbReference type="InterPro" id="IPR050601">
    <property type="entry name" value="CPA3_antiporter_subunitC"/>
</dbReference>
<keyword evidence="3" id="KW-1003">Cell membrane</keyword>
<keyword evidence="5 7" id="KW-1133">Transmembrane helix</keyword>
<evidence type="ECO:0000256" key="6">
    <source>
        <dbReference type="ARBA" id="ARBA00023136"/>
    </source>
</evidence>
<feature type="transmembrane region" description="Helical" evidence="7">
    <location>
        <begin position="74"/>
        <end position="94"/>
    </location>
</feature>
<dbReference type="PANTHER" id="PTHR34583:SF2">
    <property type="entry name" value="ANTIPORTER SUBUNIT MNHC2-RELATED"/>
    <property type="match status" value="1"/>
</dbReference>
<dbReference type="InterPro" id="IPR039428">
    <property type="entry name" value="NUOK/Mnh_C1-like"/>
</dbReference>
<organism evidence="8 9">
    <name type="scientific">Pseudochelatococcus contaminans</name>
    <dbReference type="NCBI Taxonomy" id="1538103"/>
    <lineage>
        <taxon>Bacteria</taxon>
        <taxon>Pseudomonadati</taxon>
        <taxon>Pseudomonadota</taxon>
        <taxon>Alphaproteobacteria</taxon>
        <taxon>Hyphomicrobiales</taxon>
        <taxon>Chelatococcaceae</taxon>
        <taxon>Pseudochelatococcus</taxon>
    </lineage>
</organism>
<comment type="caution">
    <text evidence="8">The sequence shown here is derived from an EMBL/GenBank/DDBJ whole genome shotgun (WGS) entry which is preliminary data.</text>
</comment>
<dbReference type="AlphaFoldDB" id="A0A7W6EHE6"/>
<keyword evidence="9" id="KW-1185">Reference proteome</keyword>
<sequence>MEPVFAIAFGVMVAVAAYLLMSRNVLRIVLGLLVLGNAANLSIFTAGRLESRVPPLVPAGEAALAGGANPLPQALILTAIVISFALVAFTVVLFESAHRRLGTLDADAMREAEPLPQATTKKSRKVEESA</sequence>
<dbReference type="GO" id="GO:0005886">
    <property type="term" value="C:plasma membrane"/>
    <property type="evidence" value="ECO:0007669"/>
    <property type="project" value="UniProtKB-SubCell"/>
</dbReference>
<evidence type="ECO:0000256" key="5">
    <source>
        <dbReference type="ARBA" id="ARBA00022989"/>
    </source>
</evidence>
<keyword evidence="6 7" id="KW-0472">Membrane</keyword>
<proteinExistence type="inferred from homology"/>
<comment type="similarity">
    <text evidence="2">Belongs to the CPA3 antiporters (TC 2.A.63) subunit C family.</text>
</comment>
<feature type="transmembrane region" description="Helical" evidence="7">
    <location>
        <begin position="28"/>
        <end position="47"/>
    </location>
</feature>
<name>A0A7W6EHE6_9HYPH</name>
<comment type="subcellular location">
    <subcellularLocation>
        <location evidence="1">Cell membrane</location>
        <topology evidence="1">Multi-pass membrane protein</topology>
    </subcellularLocation>
</comment>
<protein>
    <submittedName>
        <fullName evidence="8">Multicomponent Na+:H+ antiporter subunit C</fullName>
    </submittedName>
</protein>